<dbReference type="AlphaFoldDB" id="A0AAW0ADA3"/>
<feature type="coiled-coil region" evidence="1">
    <location>
        <begin position="226"/>
        <end position="253"/>
    </location>
</feature>
<comment type="caution">
    <text evidence="4">The sequence shown here is derived from an EMBL/GenBank/DDBJ whole genome shotgun (WGS) entry which is preliminary data.</text>
</comment>
<dbReference type="EMBL" id="JAWWNJ010000072">
    <property type="protein sequence ID" value="KAK7007211.1"/>
    <property type="molecule type" value="Genomic_DNA"/>
</dbReference>
<proteinExistence type="predicted"/>
<evidence type="ECO:0000256" key="1">
    <source>
        <dbReference type="SAM" id="Coils"/>
    </source>
</evidence>
<evidence type="ECO:0000256" key="2">
    <source>
        <dbReference type="SAM" id="MobiDB-lite"/>
    </source>
</evidence>
<evidence type="ECO:0000313" key="4">
    <source>
        <dbReference type="EMBL" id="KAK7007216.1"/>
    </source>
</evidence>
<keyword evidence="1" id="KW-0175">Coiled coil</keyword>
<feature type="compositionally biased region" description="Basic residues" evidence="2">
    <location>
        <begin position="43"/>
        <end position="53"/>
    </location>
</feature>
<evidence type="ECO:0000313" key="5">
    <source>
        <dbReference type="Proteomes" id="UP001362999"/>
    </source>
</evidence>
<keyword evidence="5" id="KW-1185">Reference proteome</keyword>
<feature type="region of interest" description="Disordered" evidence="2">
    <location>
        <begin position="1"/>
        <end position="53"/>
    </location>
</feature>
<evidence type="ECO:0000313" key="3">
    <source>
        <dbReference type="EMBL" id="KAK7007211.1"/>
    </source>
</evidence>
<dbReference type="Proteomes" id="UP001362999">
    <property type="component" value="Unassembled WGS sequence"/>
</dbReference>
<name>A0AAW0ADA3_9AGAR</name>
<organism evidence="4 5">
    <name type="scientific">Favolaschia claudopus</name>
    <dbReference type="NCBI Taxonomy" id="2862362"/>
    <lineage>
        <taxon>Eukaryota</taxon>
        <taxon>Fungi</taxon>
        <taxon>Dikarya</taxon>
        <taxon>Basidiomycota</taxon>
        <taxon>Agaricomycotina</taxon>
        <taxon>Agaricomycetes</taxon>
        <taxon>Agaricomycetidae</taxon>
        <taxon>Agaricales</taxon>
        <taxon>Marasmiineae</taxon>
        <taxon>Mycenaceae</taxon>
        <taxon>Favolaschia</taxon>
    </lineage>
</organism>
<evidence type="ECO:0008006" key="6">
    <source>
        <dbReference type="Google" id="ProtNLM"/>
    </source>
</evidence>
<accession>A0AAW0ADA3</accession>
<feature type="compositionally biased region" description="Pro residues" evidence="2">
    <location>
        <begin position="8"/>
        <end position="26"/>
    </location>
</feature>
<reference evidence="4 5" key="1">
    <citation type="journal article" date="2024" name="J Genomics">
        <title>Draft genome sequencing and assembly of Favolaschia claudopus CIRM-BRFM 2984 isolated from oak limbs.</title>
        <authorList>
            <person name="Navarro D."/>
            <person name="Drula E."/>
            <person name="Chaduli D."/>
            <person name="Cazenave R."/>
            <person name="Ahrendt S."/>
            <person name="Wang J."/>
            <person name="Lipzen A."/>
            <person name="Daum C."/>
            <person name="Barry K."/>
            <person name="Grigoriev I.V."/>
            <person name="Favel A."/>
            <person name="Rosso M.N."/>
            <person name="Martin F."/>
        </authorList>
    </citation>
    <scope>NUCLEOTIDE SEQUENCE [LARGE SCALE GENOMIC DNA]</scope>
    <source>
        <strain evidence="4 5">CIRM-BRFM 2984</strain>
    </source>
</reference>
<gene>
    <name evidence="3" type="ORF">R3P38DRAFT_2793072</name>
    <name evidence="4" type="ORF">R3P38DRAFT_2793075</name>
</gene>
<protein>
    <recommendedName>
        <fullName evidence="6">Endonuclease/exonuclease/phosphatase domain-containing protein</fullName>
    </recommendedName>
</protein>
<dbReference type="EMBL" id="JAWWNJ010000072">
    <property type="protein sequence ID" value="KAK7007216.1"/>
    <property type="molecule type" value="Genomic_DNA"/>
</dbReference>
<sequence>MFIDPFAPWNPEPPAPPPEPPPPLPAQPQILRPSMTRPAGPPGRRRKRGKKTTRAAIKIGALNIRGTGDLNSSGENNKWLQMNRVMNEHKLGITIICEAHLEDARARSIDRVFARQMAVRFSRNARTSNADGIAFILNKSLVDTSSIVTKEIIPGRAFVLETKQHNSAPLSVLGDKILTDFICREGISLVNNLEAVSENDAVNRNPNHNAQMLWKEFKDRIYEKGRERAKVSVSKIKNEIAELEADLETILDNDQKRFRDTGKNARIRHKLEAEVISEY</sequence>